<keyword evidence="3" id="KW-0675">Receptor</keyword>
<dbReference type="OrthoDB" id="6375114at2759"/>
<evidence type="ECO:0000313" key="3">
    <source>
        <dbReference type="EMBL" id="ROT85824.1"/>
    </source>
</evidence>
<dbReference type="InterPro" id="IPR000387">
    <property type="entry name" value="Tyr_Pase_dom"/>
</dbReference>
<dbReference type="Pfam" id="PF00102">
    <property type="entry name" value="Y_phosphatase"/>
    <property type="match status" value="1"/>
</dbReference>
<dbReference type="PROSITE" id="PS50055">
    <property type="entry name" value="TYR_PHOSPHATASE_PTP"/>
    <property type="match status" value="1"/>
</dbReference>
<dbReference type="CDD" id="cd00047">
    <property type="entry name" value="PTPc"/>
    <property type="match status" value="1"/>
</dbReference>
<protein>
    <submittedName>
        <fullName evidence="3">Putative receptor tyrosine phosphatase-like isoform X1</fullName>
    </submittedName>
</protein>
<name>A0A423UAT0_PENVA</name>
<dbReference type="GO" id="GO:0004725">
    <property type="term" value="F:protein tyrosine phosphatase activity"/>
    <property type="evidence" value="ECO:0007669"/>
    <property type="project" value="InterPro"/>
</dbReference>
<dbReference type="PANTHER" id="PTHR19134">
    <property type="entry name" value="RECEPTOR-TYPE TYROSINE-PROTEIN PHOSPHATASE"/>
    <property type="match status" value="1"/>
</dbReference>
<keyword evidence="4" id="KW-1185">Reference proteome</keyword>
<dbReference type="InterPro" id="IPR000242">
    <property type="entry name" value="PTP_cat"/>
</dbReference>
<dbReference type="InterPro" id="IPR050348">
    <property type="entry name" value="Protein-Tyr_Phosphatase"/>
</dbReference>
<dbReference type="SMART" id="SM00194">
    <property type="entry name" value="PTPc"/>
    <property type="match status" value="1"/>
</dbReference>
<dbReference type="GO" id="GO:0048666">
    <property type="term" value="P:neuron development"/>
    <property type="evidence" value="ECO:0007669"/>
    <property type="project" value="UniProtKB-ARBA"/>
</dbReference>
<feature type="domain" description="Tyrosine specific protein phosphatases" evidence="2">
    <location>
        <begin position="155"/>
        <end position="231"/>
    </location>
</feature>
<reference evidence="3 4" key="1">
    <citation type="submission" date="2018-04" db="EMBL/GenBank/DDBJ databases">
        <authorList>
            <person name="Zhang X."/>
            <person name="Yuan J."/>
            <person name="Li F."/>
            <person name="Xiang J."/>
        </authorList>
    </citation>
    <scope>NUCLEOTIDE SEQUENCE [LARGE SCALE GENOMIC DNA]</scope>
    <source>
        <tissue evidence="3">Muscle</tissue>
    </source>
</reference>
<dbReference type="SMART" id="SM00404">
    <property type="entry name" value="PTPc_motif"/>
    <property type="match status" value="1"/>
</dbReference>
<organism evidence="3 4">
    <name type="scientific">Penaeus vannamei</name>
    <name type="common">Whiteleg shrimp</name>
    <name type="synonym">Litopenaeus vannamei</name>
    <dbReference type="NCBI Taxonomy" id="6689"/>
    <lineage>
        <taxon>Eukaryota</taxon>
        <taxon>Metazoa</taxon>
        <taxon>Ecdysozoa</taxon>
        <taxon>Arthropoda</taxon>
        <taxon>Crustacea</taxon>
        <taxon>Multicrustacea</taxon>
        <taxon>Malacostraca</taxon>
        <taxon>Eumalacostraca</taxon>
        <taxon>Eucarida</taxon>
        <taxon>Decapoda</taxon>
        <taxon>Dendrobranchiata</taxon>
        <taxon>Penaeoidea</taxon>
        <taxon>Penaeidae</taxon>
        <taxon>Penaeus</taxon>
    </lineage>
</organism>
<dbReference type="PROSITE" id="PS50056">
    <property type="entry name" value="TYR_PHOSPHATASE_2"/>
    <property type="match status" value="1"/>
</dbReference>
<gene>
    <name evidence="3" type="ORF">C7M84_005802</name>
</gene>
<dbReference type="SUPFAM" id="SSF52799">
    <property type="entry name" value="(Phosphotyrosine protein) phosphatases II"/>
    <property type="match status" value="1"/>
</dbReference>
<feature type="domain" description="Tyrosine-protein phosphatase" evidence="1">
    <location>
        <begin position="20"/>
        <end position="240"/>
    </location>
</feature>
<dbReference type="Proteomes" id="UP000283509">
    <property type="component" value="Unassembled WGS sequence"/>
</dbReference>
<comment type="caution">
    <text evidence="3">The sequence shown here is derived from an EMBL/GenBank/DDBJ whole genome shotgun (WGS) entry which is preliminary data.</text>
</comment>
<proteinExistence type="predicted"/>
<sequence>MFENKELIKPRDTALHFPHKNRFVDVVPYDDTLVSVQHVDYINASYILDRKFIAAQDPMPEQGDDFWQLIWECDVRVIIRLSPDLPNQSVAIYVKEAGEGRWIMGHDELEVTVTTQNIVGTLLKKTIEVSKGETQRTIHFYHMTGWTNHALPTPKDLLNLIMVGRSSRQMLGPESPVLVHGSAGSGRTGTLIAAWHMIDQESRGGLSNIVKVVEAMREDRVSLIQSEEQYVLAYLTVEECKRTQAWLDSEDIYDNA</sequence>
<reference evidence="3 4" key="2">
    <citation type="submission" date="2019-01" db="EMBL/GenBank/DDBJ databases">
        <title>The decoding of complex shrimp genome reveals the adaptation for benthos swimmer, frequently molting mechanism and breeding impact on genome.</title>
        <authorList>
            <person name="Sun Y."/>
            <person name="Gao Y."/>
            <person name="Yu Y."/>
        </authorList>
    </citation>
    <scope>NUCLEOTIDE SEQUENCE [LARGE SCALE GENOMIC DNA]</scope>
    <source>
        <tissue evidence="3">Muscle</tissue>
    </source>
</reference>
<evidence type="ECO:0000259" key="1">
    <source>
        <dbReference type="PROSITE" id="PS50055"/>
    </source>
</evidence>
<dbReference type="EMBL" id="QCYY01000175">
    <property type="protein sequence ID" value="ROT85824.1"/>
    <property type="molecule type" value="Genomic_DNA"/>
</dbReference>
<dbReference type="PRINTS" id="PR00700">
    <property type="entry name" value="PRTYPHPHTASE"/>
</dbReference>
<dbReference type="InterPro" id="IPR029021">
    <property type="entry name" value="Prot-tyrosine_phosphatase-like"/>
</dbReference>
<dbReference type="PANTHER" id="PTHR19134:SF449">
    <property type="entry name" value="TYROSINE-PROTEIN PHOSPHATASE 1"/>
    <property type="match status" value="1"/>
</dbReference>
<accession>A0A423UAT0</accession>
<evidence type="ECO:0000259" key="2">
    <source>
        <dbReference type="PROSITE" id="PS50056"/>
    </source>
</evidence>
<dbReference type="InterPro" id="IPR003595">
    <property type="entry name" value="Tyr_Pase_cat"/>
</dbReference>
<evidence type="ECO:0000313" key="4">
    <source>
        <dbReference type="Proteomes" id="UP000283509"/>
    </source>
</evidence>
<dbReference type="Gene3D" id="3.90.190.10">
    <property type="entry name" value="Protein tyrosine phosphatase superfamily"/>
    <property type="match status" value="1"/>
</dbReference>
<dbReference type="AlphaFoldDB" id="A0A423UAT0"/>